<dbReference type="Gene3D" id="3.40.630.30">
    <property type="match status" value="1"/>
</dbReference>
<reference evidence="2" key="1">
    <citation type="submission" date="2022-04" db="EMBL/GenBank/DDBJ databases">
        <title>Whole genome sequence of Sphaerotilus sp. FB-5.</title>
        <authorList>
            <person name="Takeda M."/>
            <person name="Narihara S."/>
            <person name="Akimoto M."/>
            <person name="Akimoto R."/>
            <person name="Nishiyashiki S."/>
            <person name="Murakami T."/>
        </authorList>
    </citation>
    <scope>NUCLEOTIDE SEQUENCE</scope>
    <source>
        <strain evidence="2">FB-5</strain>
    </source>
</reference>
<dbReference type="EMBL" id="AP025730">
    <property type="protein sequence ID" value="BDI03113.1"/>
    <property type="molecule type" value="Genomic_DNA"/>
</dbReference>
<dbReference type="RefSeq" id="WP_251971432.1">
    <property type="nucleotide sequence ID" value="NZ_AP025730.1"/>
</dbReference>
<proteinExistence type="predicted"/>
<dbReference type="PROSITE" id="PS51186">
    <property type="entry name" value="GNAT"/>
    <property type="match status" value="1"/>
</dbReference>
<feature type="domain" description="N-acetyltransferase" evidence="1">
    <location>
        <begin position="39"/>
        <end position="195"/>
    </location>
</feature>
<evidence type="ECO:0000313" key="2">
    <source>
        <dbReference type="EMBL" id="BDI03113.1"/>
    </source>
</evidence>
<name>A0ABM7YFK7_9BURK</name>
<keyword evidence="3" id="KW-1185">Reference proteome</keyword>
<organism evidence="2 3">
    <name type="scientific">Sphaerotilus microaerophilus</name>
    <dbReference type="NCBI Taxonomy" id="2914710"/>
    <lineage>
        <taxon>Bacteria</taxon>
        <taxon>Pseudomonadati</taxon>
        <taxon>Pseudomonadota</taxon>
        <taxon>Betaproteobacteria</taxon>
        <taxon>Burkholderiales</taxon>
        <taxon>Sphaerotilaceae</taxon>
        <taxon>Sphaerotilus</taxon>
    </lineage>
</organism>
<dbReference type="PANTHER" id="PTHR43441:SF11">
    <property type="entry name" value="RIBOSOMAL-PROTEIN-SERINE ACETYLTRANSFERASE"/>
    <property type="match status" value="1"/>
</dbReference>
<dbReference type="InterPro" id="IPR016181">
    <property type="entry name" value="Acyl_CoA_acyltransferase"/>
</dbReference>
<dbReference type="InterPro" id="IPR000182">
    <property type="entry name" value="GNAT_dom"/>
</dbReference>
<dbReference type="SUPFAM" id="SSF55729">
    <property type="entry name" value="Acyl-CoA N-acyltransferases (Nat)"/>
    <property type="match status" value="1"/>
</dbReference>
<evidence type="ECO:0000259" key="1">
    <source>
        <dbReference type="PROSITE" id="PS51186"/>
    </source>
</evidence>
<dbReference type="PANTHER" id="PTHR43441">
    <property type="entry name" value="RIBOSOMAL-PROTEIN-SERINE ACETYLTRANSFERASE"/>
    <property type="match status" value="1"/>
</dbReference>
<sequence length="210" mass="22757">MSPSPLTVTVHQGALPAGPASLPVPTDLPPIDRIDSPRLTLVPASAGHLADLLVVNGDDTVTRWLPYATWQTLDDARAWLARVEALVAAGSTRQLVLQHRDHGGVIGALLFHRYEAASRRAEIGYVLGRAHWHQGLMREAVAAACSHAFTALGLRRIEAEVNPDNVASCRLLEGLGFQLEGRLRQRWTAKGNTYDTCLYGVLGQEWSATG</sequence>
<dbReference type="Proteomes" id="UP001057498">
    <property type="component" value="Chromosome"/>
</dbReference>
<protein>
    <submittedName>
        <fullName evidence="2">N-acetyltransferase</fullName>
    </submittedName>
</protein>
<gene>
    <name evidence="2" type="ORF">CATMQ487_00830</name>
</gene>
<dbReference type="InterPro" id="IPR051908">
    <property type="entry name" value="Ribosomal_N-acetyltransferase"/>
</dbReference>
<dbReference type="Pfam" id="PF13302">
    <property type="entry name" value="Acetyltransf_3"/>
    <property type="match status" value="1"/>
</dbReference>
<accession>A0ABM7YFK7</accession>
<evidence type="ECO:0000313" key="3">
    <source>
        <dbReference type="Proteomes" id="UP001057498"/>
    </source>
</evidence>